<keyword evidence="1" id="KW-1133">Transmembrane helix</keyword>
<dbReference type="InterPro" id="IPR012902">
    <property type="entry name" value="N_methyl_site"/>
</dbReference>
<dbReference type="Proteomes" id="UP001239257">
    <property type="component" value="Chromosome 1"/>
</dbReference>
<evidence type="ECO:0000313" key="4">
    <source>
        <dbReference type="Proteomes" id="UP001140979"/>
    </source>
</evidence>
<dbReference type="NCBIfam" id="TIGR02532">
    <property type="entry name" value="IV_pilin_GFxxxE"/>
    <property type="match status" value="1"/>
</dbReference>
<accession>A0A7X6S4W7</accession>
<proteinExistence type="predicted"/>
<dbReference type="AlphaFoldDB" id="A0A7X6S4W7"/>
<dbReference type="PROSITE" id="PS00409">
    <property type="entry name" value="PROKAR_NTER_METHYL"/>
    <property type="match status" value="1"/>
</dbReference>
<dbReference type="EMBL" id="JAKNBA010000005">
    <property type="protein sequence ID" value="MDE1241498.1"/>
    <property type="molecule type" value="Genomic_DNA"/>
</dbReference>
<sequence>MISKHKGFSLIEVMIAFLLIGISSLGLVKLHIYVEQRADFALHSIEALHLAENKLEWFRTRGASSALSSMTLADFSTDIIDGQDTSHSFYTLRWSVPSVSLSGALKSIDIEVSWFDRQGEKQSVKLQTMLSAFSEFD</sequence>
<dbReference type="RefSeq" id="WP_172532283.1">
    <property type="nucleotide sequence ID" value="NZ_CP118709.1"/>
</dbReference>
<dbReference type="Pfam" id="PF07963">
    <property type="entry name" value="N_methyl"/>
    <property type="match status" value="1"/>
</dbReference>
<name>A0A7X6S4W7_9VIBR</name>
<feature type="transmembrane region" description="Helical" evidence="1">
    <location>
        <begin position="7"/>
        <end position="28"/>
    </location>
</feature>
<evidence type="ECO:0000256" key="1">
    <source>
        <dbReference type="SAM" id="Phobius"/>
    </source>
</evidence>
<protein>
    <submittedName>
        <fullName evidence="2">Prepilin-type N-terminal cleavage/methylation domain-containing protein</fullName>
    </submittedName>
</protein>
<evidence type="ECO:0000313" key="3">
    <source>
        <dbReference type="EMBL" id="WGK82107.1"/>
    </source>
</evidence>
<reference evidence="2" key="1">
    <citation type="submission" date="2022-02" db="EMBL/GenBank/DDBJ databases">
        <title>Emergence and expansion in Europe of a Vibrio aestuarianus clonal complex pathogenic for oysters.</title>
        <authorList>
            <person name="Mesnil A."/>
            <person name="Travers M.-A."/>
        </authorList>
    </citation>
    <scope>NUCLEOTIDE SEQUENCE</scope>
    <source>
        <strain evidence="2">19_064_11T1</strain>
        <strain evidence="3">U29</strain>
    </source>
</reference>
<dbReference type="EMBL" id="CP118709">
    <property type="protein sequence ID" value="WGK82107.1"/>
    <property type="molecule type" value="Genomic_DNA"/>
</dbReference>
<dbReference type="Proteomes" id="UP001140979">
    <property type="component" value="Unassembled WGS sequence"/>
</dbReference>
<gene>
    <name evidence="2" type="ORF">L9W94_04905</name>
    <name evidence="3" type="ORF">PYE51_02335</name>
</gene>
<evidence type="ECO:0000313" key="2">
    <source>
        <dbReference type="EMBL" id="MDE1241498.1"/>
    </source>
</evidence>
<organism evidence="2 4">
    <name type="scientific">Vibrio aestuarianus</name>
    <dbReference type="NCBI Taxonomy" id="28171"/>
    <lineage>
        <taxon>Bacteria</taxon>
        <taxon>Pseudomonadati</taxon>
        <taxon>Pseudomonadota</taxon>
        <taxon>Gammaproteobacteria</taxon>
        <taxon>Vibrionales</taxon>
        <taxon>Vibrionaceae</taxon>
        <taxon>Vibrio</taxon>
    </lineage>
</organism>
<keyword evidence="1" id="KW-0812">Transmembrane</keyword>
<keyword evidence="1" id="KW-0472">Membrane</keyword>